<feature type="binding site" evidence="10">
    <location>
        <begin position="28"/>
        <end position="35"/>
    </location>
    <ligand>
        <name>ATP</name>
        <dbReference type="ChEBI" id="CHEBI:30616"/>
    </ligand>
</feature>
<evidence type="ECO:0000313" key="16">
    <source>
        <dbReference type="Proteomes" id="UP000051655"/>
    </source>
</evidence>
<dbReference type="GO" id="GO:0009314">
    <property type="term" value="P:response to radiation"/>
    <property type="evidence" value="ECO:0007669"/>
    <property type="project" value="UniProtKB-ARBA"/>
</dbReference>
<dbReference type="InterPro" id="IPR014017">
    <property type="entry name" value="DNA_helicase_UvrD-like_C"/>
</dbReference>
<dbReference type="Gene3D" id="1.10.486.10">
    <property type="entry name" value="PCRA, domain 4"/>
    <property type="match status" value="1"/>
</dbReference>
<name>A0A0R2JEE2_9LACO</name>
<dbReference type="EC" id="5.6.2.4" evidence="11"/>
<protein>
    <recommendedName>
        <fullName evidence="11">ATP-dependent DNA helicase</fullName>
        <ecNumber evidence="11">5.6.2.4</ecNumber>
    </recommendedName>
</protein>
<dbReference type="Pfam" id="PF21196">
    <property type="entry name" value="PcrA_UvrD_tudor"/>
    <property type="match status" value="1"/>
</dbReference>
<evidence type="ECO:0000256" key="9">
    <source>
        <dbReference type="ARBA" id="ARBA00048988"/>
    </source>
</evidence>
<dbReference type="OrthoDB" id="9810135at2"/>
<dbReference type="GO" id="GO:0005829">
    <property type="term" value="C:cytosol"/>
    <property type="evidence" value="ECO:0007669"/>
    <property type="project" value="TreeGrafter"/>
</dbReference>
<evidence type="ECO:0000313" key="15">
    <source>
        <dbReference type="EMBL" id="KRN75744.1"/>
    </source>
</evidence>
<accession>A0A0R2JEE2</accession>
<evidence type="ECO:0000259" key="14">
    <source>
        <dbReference type="PROSITE" id="PS51217"/>
    </source>
</evidence>
<evidence type="ECO:0000256" key="7">
    <source>
        <dbReference type="ARBA" id="ARBA00023235"/>
    </source>
</evidence>
<evidence type="ECO:0000256" key="10">
    <source>
        <dbReference type="PROSITE-ProRule" id="PRU00560"/>
    </source>
</evidence>
<keyword evidence="2 10" id="KW-0547">Nucleotide-binding</keyword>
<evidence type="ECO:0000256" key="1">
    <source>
        <dbReference type="ARBA" id="ARBA00009922"/>
    </source>
</evidence>
<evidence type="ECO:0000256" key="2">
    <source>
        <dbReference type="ARBA" id="ARBA00022741"/>
    </source>
</evidence>
<comment type="catalytic activity">
    <reaction evidence="9 11">
        <text>ATP + H2O = ADP + phosphate + H(+)</text>
        <dbReference type="Rhea" id="RHEA:13065"/>
        <dbReference type="ChEBI" id="CHEBI:15377"/>
        <dbReference type="ChEBI" id="CHEBI:15378"/>
        <dbReference type="ChEBI" id="CHEBI:30616"/>
        <dbReference type="ChEBI" id="CHEBI:43474"/>
        <dbReference type="ChEBI" id="CHEBI:456216"/>
        <dbReference type="EC" id="5.6.2.4"/>
    </reaction>
</comment>
<evidence type="ECO:0000256" key="6">
    <source>
        <dbReference type="ARBA" id="ARBA00023125"/>
    </source>
</evidence>
<dbReference type="GO" id="GO:0016887">
    <property type="term" value="F:ATP hydrolysis activity"/>
    <property type="evidence" value="ECO:0007669"/>
    <property type="project" value="RHEA"/>
</dbReference>
<dbReference type="PROSITE" id="PS51198">
    <property type="entry name" value="UVRD_HELICASE_ATP_BIND"/>
    <property type="match status" value="1"/>
</dbReference>
<dbReference type="InterPro" id="IPR005751">
    <property type="entry name" value="ATP-dep_DNA_helicase_PcrA"/>
</dbReference>
<dbReference type="GO" id="GO:0006260">
    <property type="term" value="P:DNA replication"/>
    <property type="evidence" value="ECO:0007669"/>
    <property type="project" value="InterPro"/>
</dbReference>
<dbReference type="GO" id="GO:0043138">
    <property type="term" value="F:3'-5' DNA helicase activity"/>
    <property type="evidence" value="ECO:0007669"/>
    <property type="project" value="UniProtKB-EC"/>
</dbReference>
<feature type="domain" description="UvrD-like helicase ATP-binding" evidence="13">
    <location>
        <begin position="7"/>
        <end position="287"/>
    </location>
</feature>
<comment type="catalytic activity">
    <reaction evidence="8">
        <text>Couples ATP hydrolysis with the unwinding of duplex DNA by translocating in the 3'-5' direction.</text>
        <dbReference type="EC" id="5.6.2.4"/>
    </reaction>
</comment>
<dbReference type="PANTHER" id="PTHR11070">
    <property type="entry name" value="UVRD / RECB / PCRA DNA HELICASE FAMILY MEMBER"/>
    <property type="match status" value="1"/>
</dbReference>
<keyword evidence="6 11" id="KW-0238">DNA-binding</keyword>
<feature type="region of interest" description="Disordered" evidence="12">
    <location>
        <begin position="668"/>
        <end position="707"/>
    </location>
</feature>
<dbReference type="FunFam" id="1.10.10.160:FF:000001">
    <property type="entry name" value="ATP-dependent DNA helicase"/>
    <property type="match status" value="1"/>
</dbReference>
<dbReference type="InterPro" id="IPR027417">
    <property type="entry name" value="P-loop_NTPase"/>
</dbReference>
<comment type="similarity">
    <text evidence="1 11">Belongs to the helicase family. UvrD subfamily.</text>
</comment>
<dbReference type="PROSITE" id="PS51217">
    <property type="entry name" value="UVRD_HELICASE_CTER"/>
    <property type="match status" value="1"/>
</dbReference>
<dbReference type="Proteomes" id="UP000051655">
    <property type="component" value="Unassembled WGS sequence"/>
</dbReference>
<dbReference type="SUPFAM" id="SSF52540">
    <property type="entry name" value="P-loop containing nucleoside triphosphate hydrolases"/>
    <property type="match status" value="1"/>
</dbReference>
<evidence type="ECO:0000256" key="12">
    <source>
        <dbReference type="SAM" id="MobiDB-lite"/>
    </source>
</evidence>
<keyword evidence="5 10" id="KW-0067">ATP-binding</keyword>
<evidence type="ECO:0000256" key="8">
    <source>
        <dbReference type="ARBA" id="ARBA00034617"/>
    </source>
</evidence>
<dbReference type="STRING" id="1616.IV73_GL000242"/>
<dbReference type="InterPro" id="IPR013986">
    <property type="entry name" value="DExx_box_DNA_helicase_dom_sf"/>
</dbReference>
<dbReference type="EMBL" id="JQBP01000001">
    <property type="protein sequence ID" value="KRN75744.1"/>
    <property type="molecule type" value="Genomic_DNA"/>
</dbReference>
<dbReference type="PANTHER" id="PTHR11070:SF2">
    <property type="entry name" value="ATP-DEPENDENT DNA HELICASE SRS2"/>
    <property type="match status" value="1"/>
</dbReference>
<dbReference type="PATRIC" id="fig|1616.3.peg.246"/>
<keyword evidence="16" id="KW-1185">Reference proteome</keyword>
<feature type="compositionally biased region" description="Polar residues" evidence="12">
    <location>
        <begin position="671"/>
        <end position="707"/>
    </location>
</feature>
<dbReference type="RefSeq" id="WP_057753627.1">
    <property type="nucleotide sequence ID" value="NZ_JQBP01000001.1"/>
</dbReference>
<dbReference type="GO" id="GO:0003677">
    <property type="term" value="F:DNA binding"/>
    <property type="evidence" value="ECO:0007669"/>
    <property type="project" value="UniProtKB-KW"/>
</dbReference>
<dbReference type="GO" id="GO:0005524">
    <property type="term" value="F:ATP binding"/>
    <property type="evidence" value="ECO:0007669"/>
    <property type="project" value="UniProtKB-UniRule"/>
</dbReference>
<dbReference type="InterPro" id="IPR000212">
    <property type="entry name" value="DNA_helicase_UvrD/REP"/>
</dbReference>
<dbReference type="Gene3D" id="3.40.50.300">
    <property type="entry name" value="P-loop containing nucleotide triphosphate hydrolases"/>
    <property type="match status" value="2"/>
</dbReference>
<dbReference type="FunFam" id="1.10.486.10:FF:000003">
    <property type="entry name" value="ATP-dependent DNA helicase"/>
    <property type="match status" value="1"/>
</dbReference>
<dbReference type="Gene3D" id="1.10.10.160">
    <property type="match status" value="1"/>
</dbReference>
<dbReference type="NCBIfam" id="TIGR01073">
    <property type="entry name" value="pcrA"/>
    <property type="match status" value="1"/>
</dbReference>
<evidence type="ECO:0000256" key="3">
    <source>
        <dbReference type="ARBA" id="ARBA00022801"/>
    </source>
</evidence>
<dbReference type="CDD" id="cd17932">
    <property type="entry name" value="DEXQc_UvrD"/>
    <property type="match status" value="1"/>
</dbReference>
<dbReference type="Pfam" id="PF00580">
    <property type="entry name" value="UvrD-helicase"/>
    <property type="match status" value="1"/>
</dbReference>
<dbReference type="CDD" id="cd18807">
    <property type="entry name" value="SF1_C_UvrD"/>
    <property type="match status" value="1"/>
</dbReference>
<organism evidence="15 16">
    <name type="scientific">Weissella kandleri</name>
    <dbReference type="NCBI Taxonomy" id="1616"/>
    <lineage>
        <taxon>Bacteria</taxon>
        <taxon>Bacillati</taxon>
        <taxon>Bacillota</taxon>
        <taxon>Bacilli</taxon>
        <taxon>Lactobacillales</taxon>
        <taxon>Lactobacillaceae</taxon>
        <taxon>Weissella</taxon>
    </lineage>
</organism>
<keyword evidence="3 10" id="KW-0378">Hydrolase</keyword>
<dbReference type="InterPro" id="IPR014016">
    <property type="entry name" value="UvrD-like_ATP-bd"/>
</dbReference>
<evidence type="ECO:0000256" key="5">
    <source>
        <dbReference type="ARBA" id="ARBA00022840"/>
    </source>
</evidence>
<evidence type="ECO:0000256" key="4">
    <source>
        <dbReference type="ARBA" id="ARBA00022806"/>
    </source>
</evidence>
<dbReference type="AlphaFoldDB" id="A0A0R2JEE2"/>
<keyword evidence="7" id="KW-0413">Isomerase</keyword>
<dbReference type="GO" id="GO:0033202">
    <property type="term" value="C:DNA helicase complex"/>
    <property type="evidence" value="ECO:0007669"/>
    <property type="project" value="TreeGrafter"/>
</dbReference>
<gene>
    <name evidence="15" type="ORF">IV73_GL000242</name>
</gene>
<comment type="caution">
    <text evidence="15">The sequence shown here is derived from an EMBL/GenBank/DDBJ whole genome shotgun (WGS) entry which is preliminary data.</text>
</comment>
<evidence type="ECO:0000259" key="13">
    <source>
        <dbReference type="PROSITE" id="PS51198"/>
    </source>
</evidence>
<reference evidence="15 16" key="1">
    <citation type="journal article" date="2015" name="Genome Announc.">
        <title>Expanding the biotechnology potential of lactobacilli through comparative genomics of 213 strains and associated genera.</title>
        <authorList>
            <person name="Sun Z."/>
            <person name="Harris H.M."/>
            <person name="McCann A."/>
            <person name="Guo C."/>
            <person name="Argimon S."/>
            <person name="Zhang W."/>
            <person name="Yang X."/>
            <person name="Jeffery I.B."/>
            <person name="Cooney J.C."/>
            <person name="Kagawa T.F."/>
            <person name="Liu W."/>
            <person name="Song Y."/>
            <person name="Salvetti E."/>
            <person name="Wrobel A."/>
            <person name="Rasinkangas P."/>
            <person name="Parkhill J."/>
            <person name="Rea M.C."/>
            <person name="O'Sullivan O."/>
            <person name="Ritari J."/>
            <person name="Douillard F.P."/>
            <person name="Paul Ross R."/>
            <person name="Yang R."/>
            <person name="Briner A.E."/>
            <person name="Felis G.E."/>
            <person name="de Vos W.M."/>
            <person name="Barrangou R."/>
            <person name="Klaenhammer T.R."/>
            <person name="Caufield P.W."/>
            <person name="Cui Y."/>
            <person name="Zhang H."/>
            <person name="O'Toole P.W."/>
        </authorList>
    </citation>
    <scope>NUCLEOTIDE SEQUENCE [LARGE SCALE GENOMIC DNA]</scope>
    <source>
        <strain evidence="15 16">DSM 20593</strain>
    </source>
</reference>
<feature type="domain" description="UvrD-like helicase C-terminal" evidence="14">
    <location>
        <begin position="288"/>
        <end position="569"/>
    </location>
</feature>
<dbReference type="GO" id="GO:0000725">
    <property type="term" value="P:recombinational repair"/>
    <property type="evidence" value="ECO:0007669"/>
    <property type="project" value="TreeGrafter"/>
</dbReference>
<evidence type="ECO:0000256" key="11">
    <source>
        <dbReference type="RuleBase" id="RU364053"/>
    </source>
</evidence>
<keyword evidence="4 10" id="KW-0347">Helicase</keyword>
<dbReference type="Pfam" id="PF13361">
    <property type="entry name" value="UvrD_C"/>
    <property type="match status" value="1"/>
</dbReference>
<sequence length="762" mass="85861">METNLLQGMNPQQAQAVTTTEGPLLIMAGAGSGKTRVLTHRVAYLIQEKHVAPWNILAITFTNKAAREMQERIAALVGGADASRIWASTFHSMAVRILRRDIDKIGYKRDFTIIDASAQKSLVKRILKIQNVDIEKFDPRSVLGAISNAKNALETPRDYQQHAEGVFEKIVAEAYEAYQNQLRLSQSVDFDDLIMLTIQLFETDDDVLKYYQDKFQYIHVDEYQDTNDAQYRLIQMLAAQWKNLAVVGDSDQSIYGWRGANLEIILNFEQDYPGAQRVMLEQNYRSTQNILNAANDVIAHNDGRIAKNLWTDNGSGDLITYHQANSDRDEAVYLVSEITKAVKAGSRNYQDFAVLYRTNAQSRGIEEAFVKANISYTMVGGSKFYERKEIRDILAYLSLVTNPADDESFLRVVNEPKRGLGDTSILKLQVFASEQGWPLLQAAANADLINNLQSRAKNQLATFAAMMNKFVQATQDEMNLTELTQMILEDSGYLSALKAQPTPENTGRIENLEEFLTVTEQFDKNYQPTEESISKYVDFMGELALVSDIDSVNEDDNNVTLMTLHAAKGLEFPVVFLVGMEESIFPSYRAIMDPKQMEEERRLAYVGITRAKEKLYLTNAYSRMLYGKMNNNLPSRFIDEISDQYLDRDATGQLNHFENLEASLPFARRQTPAQGTTFNGRTRPNGNQAPKKTSSVQVHQAPQKTASEAVSWTVGDHVNHRKWGVGTVVKVQGSGNDMELDIAFENMGIKRLLAAFAPINKQ</sequence>
<proteinExistence type="inferred from homology"/>